<dbReference type="EMBL" id="VFPA01000002">
    <property type="protein sequence ID" value="TQM11842.1"/>
    <property type="molecule type" value="Genomic_DNA"/>
</dbReference>
<evidence type="ECO:0008006" key="4">
    <source>
        <dbReference type="Google" id="ProtNLM"/>
    </source>
</evidence>
<dbReference type="InterPro" id="IPR029787">
    <property type="entry name" value="Nucleotide_cyclase"/>
</dbReference>
<dbReference type="AlphaFoldDB" id="A0A543DR96"/>
<dbReference type="RefSeq" id="WP_142056265.1">
    <property type="nucleotide sequence ID" value="NZ_VFPA01000002.1"/>
</dbReference>
<accession>A0A543DR96</accession>
<gene>
    <name evidence="2" type="ORF">FB558_4414</name>
</gene>
<feature type="compositionally biased region" description="Basic residues" evidence="1">
    <location>
        <begin position="301"/>
        <end position="311"/>
    </location>
</feature>
<keyword evidence="3" id="KW-1185">Reference proteome</keyword>
<evidence type="ECO:0000313" key="2">
    <source>
        <dbReference type="EMBL" id="TQM11842.1"/>
    </source>
</evidence>
<evidence type="ECO:0000256" key="1">
    <source>
        <dbReference type="SAM" id="MobiDB-lite"/>
    </source>
</evidence>
<proteinExistence type="predicted"/>
<dbReference type="Proteomes" id="UP000315677">
    <property type="component" value="Unassembled WGS sequence"/>
</dbReference>
<evidence type="ECO:0000313" key="3">
    <source>
        <dbReference type="Proteomes" id="UP000315677"/>
    </source>
</evidence>
<dbReference type="SUPFAM" id="SSF55073">
    <property type="entry name" value="Nucleotide cyclase"/>
    <property type="match status" value="1"/>
</dbReference>
<sequence>MTTLSGAPHGDGGCGDQPRRLPPYQALFAVDIRDYSGHQGRDHAELTRRIPRILNAAFRRAGLGELWSEEIWQRMIGDSYVAGFRSSVLPLLLNPLLGALQAQLRHENRTDVIGDPPRPLRMRVSVHVGPVTEPTGDRDTDGSGAARVEVHRLLDADAVKSLLSRAENDTCVAAIVSERAYCDAVESGYTGERPSSYARTKVKVKNYEATAYLRVPHSTGELVARGLLPPEAAEDSERSAQQLSGAAGLPIGSVGRDAVQAGTYKDNRVVGVGTARDIDNVFTGTHGPVYIGDGNGTDRRPSRRRRPRRDG</sequence>
<organism evidence="2 3">
    <name type="scientific">Pseudonocardia kunmingensis</name>
    <dbReference type="NCBI Taxonomy" id="630975"/>
    <lineage>
        <taxon>Bacteria</taxon>
        <taxon>Bacillati</taxon>
        <taxon>Actinomycetota</taxon>
        <taxon>Actinomycetes</taxon>
        <taxon>Pseudonocardiales</taxon>
        <taxon>Pseudonocardiaceae</taxon>
        <taxon>Pseudonocardia</taxon>
    </lineage>
</organism>
<name>A0A543DR96_9PSEU</name>
<protein>
    <recommendedName>
        <fullName evidence="4">Guanylate cyclase domain-containing protein</fullName>
    </recommendedName>
</protein>
<comment type="caution">
    <text evidence="2">The sequence shown here is derived from an EMBL/GenBank/DDBJ whole genome shotgun (WGS) entry which is preliminary data.</text>
</comment>
<feature type="region of interest" description="Disordered" evidence="1">
    <location>
        <begin position="283"/>
        <end position="311"/>
    </location>
</feature>
<feature type="region of interest" description="Disordered" evidence="1">
    <location>
        <begin position="232"/>
        <end position="251"/>
    </location>
</feature>
<reference evidence="2 3" key="1">
    <citation type="submission" date="2019-06" db="EMBL/GenBank/DDBJ databases">
        <title>Sequencing the genomes of 1000 actinobacteria strains.</title>
        <authorList>
            <person name="Klenk H.-P."/>
        </authorList>
    </citation>
    <scope>NUCLEOTIDE SEQUENCE [LARGE SCALE GENOMIC DNA]</scope>
    <source>
        <strain evidence="2 3">DSM 45301</strain>
    </source>
</reference>
<dbReference type="OrthoDB" id="3424167at2"/>